<proteinExistence type="predicted"/>
<organism evidence="1 2">
    <name type="scientific">Cohnella rhizosphaerae</name>
    <dbReference type="NCBI Taxonomy" id="1457232"/>
    <lineage>
        <taxon>Bacteria</taxon>
        <taxon>Bacillati</taxon>
        <taxon>Bacillota</taxon>
        <taxon>Bacilli</taxon>
        <taxon>Bacillales</taxon>
        <taxon>Paenibacillaceae</taxon>
        <taxon>Cohnella</taxon>
    </lineage>
</organism>
<dbReference type="RefSeq" id="WP_277531870.1">
    <property type="nucleotide sequence ID" value="NZ_JAPDIA010000003.1"/>
</dbReference>
<accession>A0A9X4QTA1</accession>
<dbReference type="EMBL" id="JAPDIA010000003">
    <property type="protein sequence ID" value="MDG0810179.1"/>
    <property type="molecule type" value="Genomic_DNA"/>
</dbReference>
<reference evidence="1" key="1">
    <citation type="submission" date="2022-10" db="EMBL/GenBank/DDBJ databases">
        <title>Comparative genomic analysis of Cohnella hashimotonis sp. nov., isolated from the International Space Station.</title>
        <authorList>
            <person name="Simpson A."/>
            <person name="Venkateswaran K."/>
        </authorList>
    </citation>
    <scope>NUCLEOTIDE SEQUENCE</scope>
    <source>
        <strain evidence="1">DSM 28161</strain>
    </source>
</reference>
<dbReference type="Proteomes" id="UP001153404">
    <property type="component" value="Unassembled WGS sequence"/>
</dbReference>
<dbReference type="AlphaFoldDB" id="A0A9X4QTA1"/>
<comment type="caution">
    <text evidence="1">The sequence shown here is derived from an EMBL/GenBank/DDBJ whole genome shotgun (WGS) entry which is preliminary data.</text>
</comment>
<gene>
    <name evidence="1" type="ORF">OMP40_13085</name>
</gene>
<evidence type="ECO:0000313" key="1">
    <source>
        <dbReference type="EMBL" id="MDG0810179.1"/>
    </source>
</evidence>
<keyword evidence="2" id="KW-1185">Reference proteome</keyword>
<sequence length="171" mass="19254">MRALQCAVCETDDDFAQASLFLLDHMRDVHPSFSVLDTVTLVYHYIAEGFIVLVRDGGEAVGLGAYYHGTREEAFADKEIALIDLALAARSRRGTRVFADGFGFMLRAISERHPEVREVRLAAQSDNRYLNRLYAKFARPYGVRDGALGEETLYAGPIEHILSMLVKWNRV</sequence>
<name>A0A9X4QTA1_9BACL</name>
<protein>
    <submittedName>
        <fullName evidence="1">Uncharacterized protein</fullName>
    </submittedName>
</protein>
<evidence type="ECO:0000313" key="2">
    <source>
        <dbReference type="Proteomes" id="UP001153404"/>
    </source>
</evidence>